<dbReference type="InterPro" id="IPR045813">
    <property type="entry name" value="CRIM1_C"/>
</dbReference>
<dbReference type="Proteomes" id="UP000694580">
    <property type="component" value="Chromosome 1"/>
</dbReference>
<feature type="domain" description="IGFBP N-terminal" evidence="8">
    <location>
        <begin position="34"/>
        <end position="115"/>
    </location>
</feature>
<feature type="transmembrane region" description="Helical" evidence="4">
    <location>
        <begin position="791"/>
        <end position="812"/>
    </location>
</feature>
<protein>
    <recommendedName>
        <fullName evidence="11">Cysteine-rich motor neuron 1 protein</fullName>
    </recommendedName>
</protein>
<dbReference type="SUPFAM" id="SSF57184">
    <property type="entry name" value="Growth factor receptor domain"/>
    <property type="match status" value="1"/>
</dbReference>
<dbReference type="Pfam" id="PF02822">
    <property type="entry name" value="Antistasin"/>
    <property type="match status" value="4"/>
</dbReference>
<evidence type="ECO:0000259" key="8">
    <source>
        <dbReference type="PROSITE" id="PS51323"/>
    </source>
</evidence>
<dbReference type="Gene3D" id="6.20.200.20">
    <property type="match status" value="5"/>
</dbReference>
<evidence type="ECO:0000256" key="4">
    <source>
        <dbReference type="SAM" id="Phobius"/>
    </source>
</evidence>
<keyword evidence="4" id="KW-0812">Transmembrane</keyword>
<dbReference type="Gene3D" id="4.10.40.20">
    <property type="match status" value="1"/>
</dbReference>
<proteinExistence type="predicted"/>
<evidence type="ECO:0000256" key="3">
    <source>
        <dbReference type="ARBA" id="ARBA00023157"/>
    </source>
</evidence>
<evidence type="ECO:0000256" key="5">
    <source>
        <dbReference type="SAM" id="SignalP"/>
    </source>
</evidence>
<dbReference type="SUPFAM" id="SSF57603">
    <property type="entry name" value="FnI-like domain"/>
    <property type="match status" value="5"/>
</dbReference>
<evidence type="ECO:0008006" key="11">
    <source>
        <dbReference type="Google" id="ProtNLM"/>
    </source>
</evidence>
<evidence type="ECO:0000256" key="1">
    <source>
        <dbReference type="ARBA" id="ARBA00022729"/>
    </source>
</evidence>
<feature type="chain" id="PRO_5044303206" description="Cysteine-rich motor neuron 1 protein" evidence="5">
    <location>
        <begin position="36"/>
        <end position="876"/>
    </location>
</feature>
<dbReference type="SMART" id="SM00121">
    <property type="entry name" value="IB"/>
    <property type="match status" value="1"/>
</dbReference>
<feature type="domain" description="Antistasin-like" evidence="7">
    <location>
        <begin position="381"/>
        <end position="408"/>
    </location>
</feature>
<feature type="domain" description="VWFC" evidence="6">
    <location>
        <begin position="626"/>
        <end position="684"/>
    </location>
</feature>
<dbReference type="PROSITE" id="PS50184">
    <property type="entry name" value="VWFC_2"/>
    <property type="match status" value="5"/>
</dbReference>
<dbReference type="Gene3D" id="2.10.22.10">
    <property type="entry name" value="Antistasin, domain 1"/>
    <property type="match status" value="4"/>
</dbReference>
<dbReference type="SMART" id="SM00215">
    <property type="entry name" value="VWC_out"/>
    <property type="match status" value="3"/>
</dbReference>
<dbReference type="Pfam" id="PF19442">
    <property type="entry name" value="CRIM1_C"/>
    <property type="match status" value="1"/>
</dbReference>
<dbReference type="GeneTree" id="ENSGT00940000164910"/>
<dbReference type="PROSITE" id="PS01208">
    <property type="entry name" value="VWFC_1"/>
    <property type="match status" value="5"/>
</dbReference>
<feature type="domain" description="VWFC" evidence="6">
    <location>
        <begin position="555"/>
        <end position="613"/>
    </location>
</feature>
<dbReference type="InterPro" id="IPR017891">
    <property type="entry name" value="Insulin_GF-bd_Cys-rich_CS"/>
</dbReference>
<dbReference type="SUPFAM" id="SSF57262">
    <property type="entry name" value="Leech antihemostatic proteins"/>
    <property type="match status" value="3"/>
</dbReference>
<dbReference type="Pfam" id="PF23334">
    <property type="entry name" value="VWC2L_2nd"/>
    <property type="match status" value="5"/>
</dbReference>
<name>A0AAY4CKR8_9TELE</name>
<dbReference type="Ensembl" id="ENSDCDT00010041081.1">
    <property type="protein sequence ID" value="ENSDCDP00010033116.1"/>
    <property type="gene ID" value="ENSDCDG00010021137.1"/>
</dbReference>
<dbReference type="InterPro" id="IPR001007">
    <property type="entry name" value="VWF_dom"/>
</dbReference>
<feature type="domain" description="VWFC" evidence="6">
    <location>
        <begin position="275"/>
        <end position="331"/>
    </location>
</feature>
<feature type="domain" description="Antistasin-like" evidence="7">
    <location>
        <begin position="415"/>
        <end position="440"/>
    </location>
</feature>
<dbReference type="InterPro" id="IPR052624">
    <property type="entry name" value="CRIM1"/>
</dbReference>
<dbReference type="PROSITE" id="PS51252">
    <property type="entry name" value="ANTISTASIN"/>
    <property type="match status" value="3"/>
</dbReference>
<dbReference type="GO" id="GO:0005886">
    <property type="term" value="C:plasma membrane"/>
    <property type="evidence" value="ECO:0007669"/>
    <property type="project" value="TreeGrafter"/>
</dbReference>
<evidence type="ECO:0000259" key="6">
    <source>
        <dbReference type="PROSITE" id="PS50184"/>
    </source>
</evidence>
<dbReference type="InterPro" id="IPR009030">
    <property type="entry name" value="Growth_fac_rcpt_cys_sf"/>
</dbReference>
<feature type="domain" description="VWFC" evidence="6">
    <location>
        <begin position="484"/>
        <end position="541"/>
    </location>
</feature>
<dbReference type="PANTHER" id="PTHR46439">
    <property type="entry name" value="CYSTEINE-RICH MOTOR NEURON 1 PROTEIN"/>
    <property type="match status" value="1"/>
</dbReference>
<dbReference type="InterPro" id="IPR000867">
    <property type="entry name" value="IGFBP-like"/>
</dbReference>
<reference evidence="9" key="3">
    <citation type="submission" date="2025-09" db="UniProtKB">
        <authorList>
            <consortium name="Ensembl"/>
        </authorList>
    </citation>
    <scope>IDENTIFICATION</scope>
</reference>
<keyword evidence="2" id="KW-0677">Repeat</keyword>
<evidence type="ECO:0000313" key="10">
    <source>
        <dbReference type="Proteomes" id="UP000694580"/>
    </source>
</evidence>
<feature type="domain" description="Antistasin-like" evidence="7">
    <location>
        <begin position="343"/>
        <end position="372"/>
    </location>
</feature>
<keyword evidence="1 5" id="KW-0732">Signal</keyword>
<organism evidence="9 10">
    <name type="scientific">Denticeps clupeoides</name>
    <name type="common">denticle herring</name>
    <dbReference type="NCBI Taxonomy" id="299321"/>
    <lineage>
        <taxon>Eukaryota</taxon>
        <taxon>Metazoa</taxon>
        <taxon>Chordata</taxon>
        <taxon>Craniata</taxon>
        <taxon>Vertebrata</taxon>
        <taxon>Euteleostomi</taxon>
        <taxon>Actinopterygii</taxon>
        <taxon>Neopterygii</taxon>
        <taxon>Teleostei</taxon>
        <taxon>Clupei</taxon>
        <taxon>Clupeiformes</taxon>
        <taxon>Denticipitoidei</taxon>
        <taxon>Denticipitidae</taxon>
        <taxon>Denticeps</taxon>
    </lineage>
</organism>
<sequence>FSMSTHTLCFKMYLSLNICLLSGLCVLVLLRAAAAYECAPCHLRTCPLRAPRGCGNARTLARDPCGCCDRCARLEREPCGGRDWALGYCALGLTCASTNRSGAAAIPEVGVCTDYPDAGMEDERCPLISGCDRTGGQCVCDSRHTCLATFSYPNKEACIKAAKSGEMGHLTKFQLVSGVKKSDGILSDSQISMDMWHCQDSKYMNISELCSHNGKEFAEGEVYRMDPCWLCRCRGGISFCSKAECAKLDCDNFYTPEGECCPVCVDLLSVAGREASCWVNHKLRVHEEQWKEDDCTFCQCLDGEAHCTAMACKQSCHNPIKIPGECCPFCEEPSYETVSPLLCPPLENCSLSGSDCPFGFQQDQSGCLLCQCLNSELEIICINLARYCLLSCPMGYEKDDFGCDVCECSQPMPKCRPLTCAKTCSYGYVRNKHGCEMCRCVKCAPFTCDKHCSEGYQQNKKGCSICFCKENALMPSTTTASVNQYCLTANGHRYEEGESWHDGCRDCYCHAGHEMCVLISCPVPTCAQPVVRPHQCCPTCEEESGSGQSEGTDLVVCRAPGGELYVDGEMWNLDECTRCTCKNGRVLCDTEVCPPALCQTPARSKDTCCHVCPEDKLLPVNGSQRDYCISSDGDMLMAGDSWKANACTSCTCRNGSIQCFSQHCPPAHCRVPVLRKGQCCPHCLGECQRVQVVKTSEHSYAGASRTNAPSSTDSSGEFYHILRSPQFPNKFGTNSEPPETFQPKTPKSLKILLGLIITSEPRLSSCFYLDGKSLGEEYPTQAEIAMIYQSAAWILAGLLLTIIFFLITALLINKKKKWVQMSCYSAPKKVTFCIHYVFSQNGCPQSSEQKIYPKNLADKDSRCNIHISSAGGLTCC</sequence>
<dbReference type="SMART" id="SM00214">
    <property type="entry name" value="VWC"/>
    <property type="match status" value="5"/>
</dbReference>
<keyword evidence="10" id="KW-1185">Reference proteome</keyword>
<evidence type="ECO:0000259" key="7">
    <source>
        <dbReference type="PROSITE" id="PS51252"/>
    </source>
</evidence>
<keyword evidence="4" id="KW-1133">Transmembrane helix</keyword>
<dbReference type="AlphaFoldDB" id="A0AAY4CKR8"/>
<feature type="signal peptide" evidence="5">
    <location>
        <begin position="1"/>
        <end position="35"/>
    </location>
</feature>
<dbReference type="PANTHER" id="PTHR46439:SF1">
    <property type="entry name" value="CYSTEINE-RICH MOTOR NEURON 1 PROTEIN"/>
    <property type="match status" value="1"/>
</dbReference>
<feature type="domain" description="VWFC" evidence="6">
    <location>
        <begin position="208"/>
        <end position="265"/>
    </location>
</feature>
<dbReference type="PROSITE" id="PS51323">
    <property type="entry name" value="IGFBP_N_2"/>
    <property type="match status" value="1"/>
</dbReference>
<reference evidence="9" key="2">
    <citation type="submission" date="2025-08" db="UniProtKB">
        <authorList>
            <consortium name="Ensembl"/>
        </authorList>
    </citation>
    <scope>IDENTIFICATION</scope>
</reference>
<accession>A0AAY4CKR8</accession>
<evidence type="ECO:0000256" key="2">
    <source>
        <dbReference type="ARBA" id="ARBA00022737"/>
    </source>
</evidence>
<dbReference type="InterPro" id="IPR004094">
    <property type="entry name" value="Antistasin-like"/>
</dbReference>
<dbReference type="GO" id="GO:0004867">
    <property type="term" value="F:serine-type endopeptidase inhibitor activity"/>
    <property type="evidence" value="ECO:0007669"/>
    <property type="project" value="InterPro"/>
</dbReference>
<keyword evidence="3" id="KW-1015">Disulfide bond</keyword>
<evidence type="ECO:0000313" key="9">
    <source>
        <dbReference type="Ensembl" id="ENSDCDP00010033116.1"/>
    </source>
</evidence>
<gene>
    <name evidence="9" type="primary">CRIM1</name>
</gene>
<reference evidence="9 10" key="1">
    <citation type="submission" date="2020-06" db="EMBL/GenBank/DDBJ databases">
        <authorList>
            <consortium name="Wellcome Sanger Institute Data Sharing"/>
        </authorList>
    </citation>
    <scope>NUCLEOTIDE SEQUENCE [LARGE SCALE GENOMIC DNA]</scope>
</reference>
<dbReference type="GO" id="GO:0005576">
    <property type="term" value="C:extracellular region"/>
    <property type="evidence" value="ECO:0007669"/>
    <property type="project" value="InterPro"/>
</dbReference>
<dbReference type="InterPro" id="IPR011061">
    <property type="entry name" value="Hirudin/antistatin"/>
</dbReference>
<dbReference type="PROSITE" id="PS00222">
    <property type="entry name" value="IGFBP_N_1"/>
    <property type="match status" value="1"/>
</dbReference>
<keyword evidence="4" id="KW-0472">Membrane</keyword>